<dbReference type="Proteomes" id="UP001302486">
    <property type="component" value="Chromosome"/>
</dbReference>
<dbReference type="SFLD" id="SFLDG01129">
    <property type="entry name" value="C1.5:_HAD__Beta-PGM__Phosphata"/>
    <property type="match status" value="1"/>
</dbReference>
<dbReference type="CDD" id="cd02603">
    <property type="entry name" value="HAD_sEH-N_like"/>
    <property type="match status" value="1"/>
</dbReference>
<dbReference type="NCBIfam" id="TIGR01509">
    <property type="entry name" value="HAD-SF-IA-v3"/>
    <property type="match status" value="1"/>
</dbReference>
<dbReference type="InterPro" id="IPR023198">
    <property type="entry name" value="PGP-like_dom2"/>
</dbReference>
<dbReference type="SFLD" id="SFLDS00003">
    <property type="entry name" value="Haloacid_Dehalogenase"/>
    <property type="match status" value="1"/>
</dbReference>
<dbReference type="Pfam" id="PF13419">
    <property type="entry name" value="HAD_2"/>
    <property type="match status" value="1"/>
</dbReference>
<accession>A0AA97ELV7</accession>
<sequence>MIKTIIFDFGNVFINLDIEGALQHALNTFKIEALSDEMIAINSLYEQGLMSTIEFLGFYAENFPELSKEELIEVWNFMLKDFPKHRLEFLQNLKKQNTYKFILLSNTNELHINWIKENISFYEDFKSCFDAFYLSHDIHLVKPNTDIFEFVLNENTLKANTCLFIDDNEHNIKTAESMGFNTWHINPNTEDVANLIKTKSHLFD</sequence>
<keyword evidence="2" id="KW-1185">Reference proteome</keyword>
<dbReference type="AlphaFoldDB" id="A0AA97ELV7"/>
<dbReference type="SUPFAM" id="SSF56784">
    <property type="entry name" value="HAD-like"/>
    <property type="match status" value="1"/>
</dbReference>
<name>A0AA97ELV7_9FLAO</name>
<evidence type="ECO:0000313" key="1">
    <source>
        <dbReference type="EMBL" id="WOD43662.1"/>
    </source>
</evidence>
<organism evidence="1 2">
    <name type="scientific">Hwangdonia lutea</name>
    <dbReference type="NCBI Taxonomy" id="3075823"/>
    <lineage>
        <taxon>Bacteria</taxon>
        <taxon>Pseudomonadati</taxon>
        <taxon>Bacteroidota</taxon>
        <taxon>Flavobacteriia</taxon>
        <taxon>Flavobacteriales</taxon>
        <taxon>Flavobacteriaceae</taxon>
        <taxon>Hwangdonia</taxon>
    </lineage>
</organism>
<dbReference type="Gene3D" id="3.40.50.1000">
    <property type="entry name" value="HAD superfamily/HAD-like"/>
    <property type="match status" value="1"/>
</dbReference>
<reference evidence="2" key="1">
    <citation type="submission" date="2024-06" db="EMBL/GenBank/DDBJ databases">
        <title>Hwangdonia haimaensis gen. nov., sp. nov., a member of the family Flavobacteriaceae isolated from the haima cold seep.</title>
        <authorList>
            <person name="Li J."/>
        </authorList>
    </citation>
    <scope>NUCLEOTIDE SEQUENCE [LARGE SCALE GENOMIC DNA]</scope>
    <source>
        <strain evidence="2">SCSIO 19198</strain>
    </source>
</reference>
<dbReference type="RefSeq" id="WP_316983345.1">
    <property type="nucleotide sequence ID" value="NZ_CP136521.1"/>
</dbReference>
<dbReference type="EMBL" id="CP136521">
    <property type="protein sequence ID" value="WOD43662.1"/>
    <property type="molecule type" value="Genomic_DNA"/>
</dbReference>
<dbReference type="PANTHER" id="PTHR43611">
    <property type="entry name" value="ALPHA-D-GLUCOSE 1-PHOSPHATE PHOSPHATASE"/>
    <property type="match status" value="1"/>
</dbReference>
<dbReference type="Gene3D" id="1.10.150.240">
    <property type="entry name" value="Putative phosphatase, domain 2"/>
    <property type="match status" value="1"/>
</dbReference>
<dbReference type="InterPro" id="IPR023214">
    <property type="entry name" value="HAD_sf"/>
</dbReference>
<evidence type="ECO:0000313" key="2">
    <source>
        <dbReference type="Proteomes" id="UP001302486"/>
    </source>
</evidence>
<dbReference type="InterPro" id="IPR006439">
    <property type="entry name" value="HAD-SF_hydro_IA"/>
</dbReference>
<dbReference type="PRINTS" id="PR00413">
    <property type="entry name" value="HADHALOGNASE"/>
</dbReference>
<dbReference type="PANTHER" id="PTHR43611:SF3">
    <property type="entry name" value="FLAVIN MONONUCLEOTIDE HYDROLASE 1, CHLOROPLATIC"/>
    <property type="match status" value="1"/>
</dbReference>
<gene>
    <name evidence="1" type="ORF">RNZ46_16885</name>
</gene>
<dbReference type="InterPro" id="IPR036412">
    <property type="entry name" value="HAD-like_sf"/>
</dbReference>
<protein>
    <submittedName>
        <fullName evidence="1">HAD family phosphatase</fullName>
    </submittedName>
</protein>
<proteinExistence type="predicted"/>
<dbReference type="KEGG" id="hws:RNZ46_16885"/>
<dbReference type="InterPro" id="IPR041492">
    <property type="entry name" value="HAD_2"/>
</dbReference>